<accession>A0AA41WQJ8</accession>
<evidence type="ECO:0000313" key="2">
    <source>
        <dbReference type="Proteomes" id="UP001162793"/>
    </source>
</evidence>
<sequence length="52" mass="5538">MNTREMLAILGVTLAVITAYSLARDLTDEPLGLLAPQSGLVHVQAQVNAPHQ</sequence>
<keyword evidence="2" id="KW-1185">Reference proteome</keyword>
<evidence type="ECO:0000313" key="1">
    <source>
        <dbReference type="EMBL" id="MCP1171487.1"/>
    </source>
</evidence>
<dbReference type="Proteomes" id="UP001162793">
    <property type="component" value="Unassembled WGS sequence"/>
</dbReference>
<gene>
    <name evidence="1" type="ORF">NKG59_03905</name>
</gene>
<organism evidence="1 2">
    <name type="scientific">Ralstonia chuxiongensis</name>
    <dbReference type="NCBI Taxonomy" id="2957504"/>
    <lineage>
        <taxon>Bacteria</taxon>
        <taxon>Pseudomonadati</taxon>
        <taxon>Pseudomonadota</taxon>
        <taxon>Betaproteobacteria</taxon>
        <taxon>Burkholderiales</taxon>
        <taxon>Burkholderiaceae</taxon>
        <taxon>Ralstonia</taxon>
    </lineage>
</organism>
<dbReference type="EMBL" id="JAMYWC010000001">
    <property type="protein sequence ID" value="MCP1171487.1"/>
    <property type="molecule type" value="Genomic_DNA"/>
</dbReference>
<dbReference type="AlphaFoldDB" id="A0AA41WQJ8"/>
<comment type="caution">
    <text evidence="1">The sequence shown here is derived from an EMBL/GenBank/DDBJ whole genome shotgun (WGS) entry which is preliminary data.</text>
</comment>
<protein>
    <submittedName>
        <fullName evidence="1">Uncharacterized protein</fullName>
    </submittedName>
</protein>
<proteinExistence type="predicted"/>
<reference evidence="2" key="1">
    <citation type="journal article" date="2023" name="Front. Microbiol.">
        <title>Ralstonia chuxiongensis sp. nov., Ralstonia mojiangensis sp. nov., and Ralstonia soli sp. nov., isolated from tobacco fields, are three novel species in the family Burkholderiaceae.</title>
        <authorList>
            <person name="Lu C.H."/>
            <person name="Zhang Y.Y."/>
            <person name="Jiang N."/>
            <person name="Chen W."/>
            <person name="Shao X."/>
            <person name="Zhao Z.M."/>
            <person name="Lu W.L."/>
            <person name="Hu X."/>
            <person name="Xi Y.X."/>
            <person name="Zou S.Y."/>
            <person name="Wei Q.J."/>
            <person name="Lin Z.L."/>
            <person name="Gong L."/>
            <person name="Gai X.T."/>
            <person name="Zhang L.Q."/>
            <person name="Li J.Y."/>
            <person name="Jin Y."/>
            <person name="Xia Z.Y."/>
        </authorList>
    </citation>
    <scope>NUCLEOTIDE SEQUENCE [LARGE SCALE GENOMIC DNA]</scope>
    <source>
        <strain evidence="2">21YRMH01-3</strain>
    </source>
</reference>
<name>A0AA41WQJ8_9RALS</name>
<dbReference type="RefSeq" id="WP_253535436.1">
    <property type="nucleotide sequence ID" value="NZ_JAMYWC010000001.1"/>
</dbReference>